<comment type="caution">
    <text evidence="2">The sequence shown here is derived from an EMBL/GenBank/DDBJ whole genome shotgun (WGS) entry which is preliminary data.</text>
</comment>
<dbReference type="AlphaFoldDB" id="A0A3S0RG40"/>
<evidence type="ECO:0000313" key="2">
    <source>
        <dbReference type="EMBL" id="RTR27527.1"/>
    </source>
</evidence>
<keyword evidence="1" id="KW-0472">Membrane</keyword>
<feature type="transmembrane region" description="Helical" evidence="1">
    <location>
        <begin position="99"/>
        <end position="117"/>
    </location>
</feature>
<feature type="transmembrane region" description="Helical" evidence="1">
    <location>
        <begin position="34"/>
        <end position="55"/>
    </location>
</feature>
<accession>A0A3S0RG40</accession>
<dbReference type="Pfam" id="PF04240">
    <property type="entry name" value="Caroten_synth"/>
    <property type="match status" value="1"/>
</dbReference>
<reference evidence="2 3" key="1">
    <citation type="submission" date="2018-12" db="EMBL/GenBank/DDBJ databases">
        <title>Deinococcus radiophilus ATCC 27603 genome sequencing and assembly.</title>
        <authorList>
            <person name="Maclea K.S."/>
            <person name="Maynard C.R."/>
        </authorList>
    </citation>
    <scope>NUCLEOTIDE SEQUENCE [LARGE SCALE GENOMIC DNA]</scope>
    <source>
        <strain evidence="2 3">ATCC 27603</strain>
    </source>
</reference>
<feature type="transmembrane region" description="Helical" evidence="1">
    <location>
        <begin position="284"/>
        <end position="302"/>
    </location>
</feature>
<feature type="transmembrane region" description="Helical" evidence="1">
    <location>
        <begin position="230"/>
        <end position="248"/>
    </location>
</feature>
<dbReference type="PANTHER" id="PTHR39419:SF1">
    <property type="entry name" value="SLL0814 PROTEIN"/>
    <property type="match status" value="1"/>
</dbReference>
<gene>
    <name evidence="2" type="ORF">EJ104_06630</name>
</gene>
<sequence length="310" mass="32331">MTPLLQRSLLAFAALGLAFAGVLLVLGLGQPLGWGLVALGLPLAGALALAGDHLGAGFGPTLRRRATALSRQTQPWLWLLALYLLLKVPVPLWPDGFMVLATLSTAALFASALLWAAERVGWARALGAAALCFGGGFAAEYLGSRTGIPFGDYTYAGAPGPTLLGVPLLVPLGWFALTLAALRLGGGRPLLAALLLVAWDVGLEPLMTAQGFWTWHDSKPLWAGAPLQNFLGWWAVGGALAWAVTRLTPELLRRERGPDLSWAYLTELFMLPGGLLLLGQPVAAGVTLVAMGTAALLARALAPSPARVAA</sequence>
<feature type="transmembrane region" description="Helical" evidence="1">
    <location>
        <begin position="76"/>
        <end position="93"/>
    </location>
</feature>
<feature type="transmembrane region" description="Helical" evidence="1">
    <location>
        <begin position="124"/>
        <end position="143"/>
    </location>
</feature>
<dbReference type="EMBL" id="RXPE01000010">
    <property type="protein sequence ID" value="RTR27527.1"/>
    <property type="molecule type" value="Genomic_DNA"/>
</dbReference>
<feature type="transmembrane region" description="Helical" evidence="1">
    <location>
        <begin position="163"/>
        <end position="182"/>
    </location>
</feature>
<dbReference type="PANTHER" id="PTHR39419">
    <property type="entry name" value="SLL0814 PROTEIN"/>
    <property type="match status" value="1"/>
</dbReference>
<dbReference type="RefSeq" id="WP_126351971.1">
    <property type="nucleotide sequence ID" value="NZ_CP086380.1"/>
</dbReference>
<organism evidence="2 3">
    <name type="scientific">Deinococcus radiophilus</name>
    <dbReference type="NCBI Taxonomy" id="32062"/>
    <lineage>
        <taxon>Bacteria</taxon>
        <taxon>Thermotogati</taxon>
        <taxon>Deinococcota</taxon>
        <taxon>Deinococci</taxon>
        <taxon>Deinococcales</taxon>
        <taxon>Deinococcaceae</taxon>
        <taxon>Deinococcus</taxon>
    </lineage>
</organism>
<feature type="transmembrane region" description="Helical" evidence="1">
    <location>
        <begin position="189"/>
        <end position="210"/>
    </location>
</feature>
<keyword evidence="1" id="KW-1133">Transmembrane helix</keyword>
<evidence type="ECO:0000313" key="3">
    <source>
        <dbReference type="Proteomes" id="UP000277766"/>
    </source>
</evidence>
<name>A0A3S0RG40_9DEIO</name>
<evidence type="ECO:0000256" key="1">
    <source>
        <dbReference type="SAM" id="Phobius"/>
    </source>
</evidence>
<proteinExistence type="predicted"/>
<keyword evidence="1" id="KW-0812">Transmembrane</keyword>
<dbReference type="InterPro" id="IPR007354">
    <property type="entry name" value="CruF-like"/>
</dbReference>
<keyword evidence="3" id="KW-1185">Reference proteome</keyword>
<dbReference type="Proteomes" id="UP000277766">
    <property type="component" value="Unassembled WGS sequence"/>
</dbReference>
<protein>
    <submittedName>
        <fullName evidence="2">Carotenoid biosynthesis protein</fullName>
    </submittedName>
</protein>
<feature type="transmembrane region" description="Helical" evidence="1">
    <location>
        <begin position="9"/>
        <end position="28"/>
    </location>
</feature>